<keyword evidence="9" id="KW-0479">Metal-binding</keyword>
<reference evidence="13" key="1">
    <citation type="submission" date="2014-05" db="EMBL/GenBank/DDBJ databases">
        <title>The transcriptome of the halophilic microalga Tetraselmis sp. GSL018 isolated from the Great Salt Lake, Utah.</title>
        <authorList>
            <person name="Jinkerson R.E."/>
            <person name="D'Adamo S."/>
            <person name="Posewitz M.C."/>
        </authorList>
    </citation>
    <scope>NUCLEOTIDE SEQUENCE</scope>
    <source>
        <strain evidence="13">GSL018</strain>
    </source>
</reference>
<accession>A0A061SH42</accession>
<evidence type="ECO:0000256" key="4">
    <source>
        <dbReference type="ARBA" id="ARBA00022490"/>
    </source>
</evidence>
<evidence type="ECO:0000256" key="8">
    <source>
        <dbReference type="ARBA" id="ARBA00022691"/>
    </source>
</evidence>
<keyword evidence="11" id="KW-0411">Iron-sulfur</keyword>
<evidence type="ECO:0000259" key="12">
    <source>
        <dbReference type="PROSITE" id="PS51918"/>
    </source>
</evidence>
<comment type="subcellular location">
    <subcellularLocation>
        <location evidence="2">Cytoplasm</location>
    </subcellularLocation>
</comment>
<dbReference type="HAMAP" id="MF_01849">
    <property type="entry name" value="RNA_methyltr_RlmN"/>
    <property type="match status" value="1"/>
</dbReference>
<dbReference type="GO" id="GO:0030488">
    <property type="term" value="P:tRNA methylation"/>
    <property type="evidence" value="ECO:0007669"/>
    <property type="project" value="InterPro"/>
</dbReference>
<dbReference type="PANTHER" id="PTHR30544">
    <property type="entry name" value="23S RRNA METHYLTRANSFERASE"/>
    <property type="match status" value="1"/>
</dbReference>
<proteinExistence type="inferred from homology"/>
<evidence type="ECO:0000256" key="2">
    <source>
        <dbReference type="ARBA" id="ARBA00004496"/>
    </source>
</evidence>
<dbReference type="GO" id="GO:0070475">
    <property type="term" value="P:rRNA base methylation"/>
    <property type="evidence" value="ECO:0007669"/>
    <property type="project" value="InterPro"/>
</dbReference>
<organism evidence="13">
    <name type="scientific">Tetraselmis sp. GSL018</name>
    <dbReference type="NCBI Taxonomy" id="582737"/>
    <lineage>
        <taxon>Eukaryota</taxon>
        <taxon>Viridiplantae</taxon>
        <taxon>Chlorophyta</taxon>
        <taxon>core chlorophytes</taxon>
        <taxon>Chlorodendrophyceae</taxon>
        <taxon>Chlorodendrales</taxon>
        <taxon>Chlorodendraceae</taxon>
        <taxon>Tetraselmis</taxon>
    </lineage>
</organism>
<dbReference type="InterPro" id="IPR013785">
    <property type="entry name" value="Aldolase_TIM"/>
</dbReference>
<dbReference type="AlphaFoldDB" id="A0A061SH42"/>
<evidence type="ECO:0000256" key="9">
    <source>
        <dbReference type="ARBA" id="ARBA00022723"/>
    </source>
</evidence>
<evidence type="ECO:0000313" key="13">
    <source>
        <dbReference type="EMBL" id="JAC82051.1"/>
    </source>
</evidence>
<dbReference type="InterPro" id="IPR058240">
    <property type="entry name" value="rSAM_sf"/>
</dbReference>
<dbReference type="CDD" id="cd01335">
    <property type="entry name" value="Radical_SAM"/>
    <property type="match status" value="1"/>
</dbReference>
<dbReference type="SFLD" id="SFLDG01062">
    <property type="entry name" value="methyltransferase_(Class_A)"/>
    <property type="match status" value="1"/>
</dbReference>
<dbReference type="Gene3D" id="3.20.20.70">
    <property type="entry name" value="Aldolase class I"/>
    <property type="match status" value="1"/>
</dbReference>
<evidence type="ECO:0000256" key="6">
    <source>
        <dbReference type="ARBA" id="ARBA00022603"/>
    </source>
</evidence>
<evidence type="ECO:0000256" key="1">
    <source>
        <dbReference type="ARBA" id="ARBA00001966"/>
    </source>
</evidence>
<dbReference type="FunFam" id="3.20.20.70:FF:000014">
    <property type="entry name" value="Probable dual-specificity RNA methyltransferase RlmN"/>
    <property type="match status" value="1"/>
</dbReference>
<dbReference type="Gene3D" id="1.10.150.530">
    <property type="match status" value="1"/>
</dbReference>
<keyword evidence="3" id="KW-0004">4Fe-4S</keyword>
<comment type="cofactor">
    <cofactor evidence="1">
        <name>[4Fe-4S] cluster</name>
        <dbReference type="ChEBI" id="CHEBI:49883"/>
    </cofactor>
</comment>
<dbReference type="GO" id="GO:0046872">
    <property type="term" value="F:metal ion binding"/>
    <property type="evidence" value="ECO:0007669"/>
    <property type="project" value="UniProtKB-KW"/>
</dbReference>
<keyword evidence="4" id="KW-0963">Cytoplasm</keyword>
<keyword evidence="7 13" id="KW-0808">Transferase</keyword>
<dbReference type="GO" id="GO:0008173">
    <property type="term" value="F:RNA methyltransferase activity"/>
    <property type="evidence" value="ECO:0007669"/>
    <property type="project" value="InterPro"/>
</dbReference>
<dbReference type="InterPro" id="IPR004383">
    <property type="entry name" value="rRNA_lsu_MTrfase_RlmN/Cfr"/>
</dbReference>
<dbReference type="NCBIfam" id="TIGR00048">
    <property type="entry name" value="rRNA_mod_RlmN"/>
    <property type="match status" value="1"/>
</dbReference>
<dbReference type="PANTHER" id="PTHR30544:SF5">
    <property type="entry name" value="RADICAL SAM CORE DOMAIN-CONTAINING PROTEIN"/>
    <property type="match status" value="1"/>
</dbReference>
<dbReference type="SFLD" id="SFLDF00275">
    <property type="entry name" value="adenosine_C2_methyltransferase"/>
    <property type="match status" value="1"/>
</dbReference>
<keyword evidence="5" id="KW-0698">rRNA processing</keyword>
<keyword evidence="8" id="KW-0949">S-adenosyl-L-methionine</keyword>
<evidence type="ECO:0000256" key="10">
    <source>
        <dbReference type="ARBA" id="ARBA00023004"/>
    </source>
</evidence>
<dbReference type="SFLD" id="SFLDS00029">
    <property type="entry name" value="Radical_SAM"/>
    <property type="match status" value="1"/>
</dbReference>
<protein>
    <submittedName>
        <fullName evidence="13">23S rRNA (Adenine2503-C2)-methyltransferase</fullName>
    </submittedName>
</protein>
<sequence>MNLVRDLHPLQNLFCNTRNATLVSCSRFAHRACRQSHSLAPQLGRNYQSLVAGAGAVRDATYIPRKEGVSDGAWKQADAEAVEEALQDGARIVKDGGLASKGAEVLLGKSLEELKEFAESRGQPKFRGQQLQDGLVKNLIRDIGEFSNLPKAWRQELLDSGVKTGRSELFGKSESPDGTVKLLLKLHDGRVVEAVGIPPEKDAKGPQRLTACISSQVGCPMRCTFCATGKGGFARNLMPHEIIDQVLHIQEYFGKRVSNIVFMGMGEPMLNLPSVMSAHGFINKTLGIGARHITISTVGVPNTMRKLADYDTQATLAISLHAPTQSLRETLVPSARAYPLEAIMHDAEAYFQATSRRVSFEYTLIDGVNATTEQAKQLAALIRARDMAAHVNLIPWNPVDESDFKRPSRNAVFRFKNTLEACNISASIRITRGLDAAAACGQLRNIYQKNPLIEGLESHAAAA</sequence>
<dbReference type="GO" id="GO:0005737">
    <property type="term" value="C:cytoplasm"/>
    <property type="evidence" value="ECO:0007669"/>
    <property type="project" value="UniProtKB-SubCell"/>
</dbReference>
<dbReference type="InterPro" id="IPR040072">
    <property type="entry name" value="Methyltransferase_A"/>
</dbReference>
<evidence type="ECO:0000256" key="7">
    <source>
        <dbReference type="ARBA" id="ARBA00022679"/>
    </source>
</evidence>
<dbReference type="EMBL" id="GBEZ01003061">
    <property type="protein sequence ID" value="JAC82051.1"/>
    <property type="molecule type" value="Transcribed_RNA"/>
</dbReference>
<evidence type="ECO:0000256" key="11">
    <source>
        <dbReference type="ARBA" id="ARBA00023014"/>
    </source>
</evidence>
<feature type="domain" description="Radical SAM core" evidence="12">
    <location>
        <begin position="205"/>
        <end position="435"/>
    </location>
</feature>
<dbReference type="GO" id="GO:0051539">
    <property type="term" value="F:4 iron, 4 sulfur cluster binding"/>
    <property type="evidence" value="ECO:0007669"/>
    <property type="project" value="UniProtKB-KW"/>
</dbReference>
<keyword evidence="6 13" id="KW-0489">Methyltransferase</keyword>
<keyword evidence="10" id="KW-0408">Iron</keyword>
<dbReference type="InterPro" id="IPR007197">
    <property type="entry name" value="rSAM"/>
</dbReference>
<dbReference type="PROSITE" id="PS51918">
    <property type="entry name" value="RADICAL_SAM"/>
    <property type="match status" value="1"/>
</dbReference>
<evidence type="ECO:0000256" key="5">
    <source>
        <dbReference type="ARBA" id="ARBA00022552"/>
    </source>
</evidence>
<gene>
    <name evidence="13" type="primary">RLMN</name>
    <name evidence="13" type="ORF">TSPGSL018_6564</name>
</gene>
<dbReference type="Pfam" id="PF04055">
    <property type="entry name" value="Radical_SAM"/>
    <property type="match status" value="1"/>
</dbReference>
<evidence type="ECO:0000256" key="3">
    <source>
        <dbReference type="ARBA" id="ARBA00022485"/>
    </source>
</evidence>
<dbReference type="InterPro" id="IPR027492">
    <property type="entry name" value="RNA_MTrfase_RlmN"/>
</dbReference>
<name>A0A061SH42_9CHLO</name>
<dbReference type="SUPFAM" id="SSF102114">
    <property type="entry name" value="Radical SAM enzymes"/>
    <property type="match status" value="1"/>
</dbReference>